<keyword evidence="2" id="KW-1185">Reference proteome</keyword>
<reference evidence="1 2" key="1">
    <citation type="journal article" date="2023" name="Nucleic Acids Res.">
        <title>The hologenome of Daphnia magna reveals possible DNA methylation and microbiome-mediated evolution of the host genome.</title>
        <authorList>
            <person name="Chaturvedi A."/>
            <person name="Li X."/>
            <person name="Dhandapani V."/>
            <person name="Marshall H."/>
            <person name="Kissane S."/>
            <person name="Cuenca-Cambronero M."/>
            <person name="Asole G."/>
            <person name="Calvet F."/>
            <person name="Ruiz-Romero M."/>
            <person name="Marangio P."/>
            <person name="Guigo R."/>
            <person name="Rago D."/>
            <person name="Mirbahai L."/>
            <person name="Eastwood N."/>
            <person name="Colbourne J.K."/>
            <person name="Zhou J."/>
            <person name="Mallon E."/>
            <person name="Orsini L."/>
        </authorList>
    </citation>
    <scope>NUCLEOTIDE SEQUENCE [LARGE SCALE GENOMIC DNA]</scope>
    <source>
        <strain evidence="1">LRV0_1</strain>
    </source>
</reference>
<gene>
    <name evidence="1" type="ORF">OUZ56_012442</name>
</gene>
<protein>
    <submittedName>
        <fullName evidence="1">Uncharacterized protein</fullName>
    </submittedName>
</protein>
<accession>A0ABQ9Z307</accession>
<evidence type="ECO:0000313" key="1">
    <source>
        <dbReference type="EMBL" id="KAK4007282.1"/>
    </source>
</evidence>
<name>A0ABQ9Z307_9CRUS</name>
<dbReference type="Proteomes" id="UP001234178">
    <property type="component" value="Unassembled WGS sequence"/>
</dbReference>
<dbReference type="EMBL" id="JAOYFB010000002">
    <property type="protein sequence ID" value="KAK4007282.1"/>
    <property type="molecule type" value="Genomic_DNA"/>
</dbReference>
<comment type="caution">
    <text evidence="1">The sequence shown here is derived from an EMBL/GenBank/DDBJ whole genome shotgun (WGS) entry which is preliminary data.</text>
</comment>
<organism evidence="1 2">
    <name type="scientific">Daphnia magna</name>
    <dbReference type="NCBI Taxonomy" id="35525"/>
    <lineage>
        <taxon>Eukaryota</taxon>
        <taxon>Metazoa</taxon>
        <taxon>Ecdysozoa</taxon>
        <taxon>Arthropoda</taxon>
        <taxon>Crustacea</taxon>
        <taxon>Branchiopoda</taxon>
        <taxon>Diplostraca</taxon>
        <taxon>Cladocera</taxon>
        <taxon>Anomopoda</taxon>
        <taxon>Daphniidae</taxon>
        <taxon>Daphnia</taxon>
    </lineage>
</organism>
<evidence type="ECO:0000313" key="2">
    <source>
        <dbReference type="Proteomes" id="UP001234178"/>
    </source>
</evidence>
<proteinExistence type="predicted"/>
<sequence>MKCLKIDGKSCLNLLGKQVRRKFTLDEQTIIENCLFQQNDEDIDENDHEHIISIIEKNSCVLYQRLEFRNGSNSIFTTAAYVRSKKRINYCALLQDGSFFSIENFIFIEEGKCDFQRGKNLQLYLAKLQNCQDWVPWKQSFIIKSTFCFREERDDACHHGTATHASSPNYQRSSS</sequence>